<proteinExistence type="predicted"/>
<sequence length="136" mass="15336">MTNDNVNAMDSTGLRNGQEKTHVVDPVMYKEQTILTVELLMIIVMIVFFMCLIPVIIRCRNRCCSGNRCCRCVQSCDPTYDEAHDGDMSKNTKYIEEHQNYGYELGEVVNNEPHPNEPATPPNKSKPGASFGLCDM</sequence>
<keyword evidence="2" id="KW-1185">Reference proteome</keyword>
<comment type="caution">
    <text evidence="1">The sequence shown here is derived from an EMBL/GenBank/DDBJ whole genome shotgun (WGS) entry which is preliminary data.</text>
</comment>
<dbReference type="Proteomes" id="UP000749559">
    <property type="component" value="Unassembled WGS sequence"/>
</dbReference>
<gene>
    <name evidence="1" type="ORF">OFUS_LOCUS778</name>
</gene>
<evidence type="ECO:0000313" key="2">
    <source>
        <dbReference type="Proteomes" id="UP000749559"/>
    </source>
</evidence>
<evidence type="ECO:0000313" key="1">
    <source>
        <dbReference type="EMBL" id="CAH1773136.1"/>
    </source>
</evidence>
<dbReference type="AlphaFoldDB" id="A0A8J1UA27"/>
<accession>A0A8J1UA27</accession>
<organism evidence="1 2">
    <name type="scientific">Owenia fusiformis</name>
    <name type="common">Polychaete worm</name>
    <dbReference type="NCBI Taxonomy" id="6347"/>
    <lineage>
        <taxon>Eukaryota</taxon>
        <taxon>Metazoa</taxon>
        <taxon>Spiralia</taxon>
        <taxon>Lophotrochozoa</taxon>
        <taxon>Annelida</taxon>
        <taxon>Polychaeta</taxon>
        <taxon>Sedentaria</taxon>
        <taxon>Canalipalpata</taxon>
        <taxon>Sabellida</taxon>
        <taxon>Oweniida</taxon>
        <taxon>Oweniidae</taxon>
        <taxon>Owenia</taxon>
    </lineage>
</organism>
<reference evidence="1" key="1">
    <citation type="submission" date="2022-03" db="EMBL/GenBank/DDBJ databases">
        <authorList>
            <person name="Martin C."/>
        </authorList>
    </citation>
    <scope>NUCLEOTIDE SEQUENCE</scope>
</reference>
<name>A0A8J1UA27_OWEFU</name>
<dbReference type="EMBL" id="CAIIXF020000001">
    <property type="protein sequence ID" value="CAH1773136.1"/>
    <property type="molecule type" value="Genomic_DNA"/>
</dbReference>
<protein>
    <submittedName>
        <fullName evidence="1">Uncharacterized protein</fullName>
    </submittedName>
</protein>